<sequence length="152" mass="16729">MSKEFKAKDPNYLDRVHKIFHQANFINLLEIQIDSVAPGELNSFVEIKDKHLQQNGYVHAGVISTLADHSAGGAAGTLVGEKQVVLTLEFKINLLRTGIGNRLRCEAKVFYHGATVIVVNSDVYAIHRNREKHIARATVTMMAVVGSQYSGG</sequence>
<comment type="catalytic activity">
    <reaction evidence="2">
        <text>a fatty acyl-CoA + H2O = a fatty acid + CoA + H(+)</text>
        <dbReference type="Rhea" id="RHEA:16781"/>
        <dbReference type="ChEBI" id="CHEBI:15377"/>
        <dbReference type="ChEBI" id="CHEBI:15378"/>
        <dbReference type="ChEBI" id="CHEBI:28868"/>
        <dbReference type="ChEBI" id="CHEBI:57287"/>
        <dbReference type="ChEBI" id="CHEBI:77636"/>
        <dbReference type="EC" id="3.1.2.20"/>
    </reaction>
</comment>
<dbReference type="EMBL" id="CP015217">
    <property type="protein sequence ID" value="AOP35513.1"/>
    <property type="molecule type" value="Genomic_DNA"/>
</dbReference>
<evidence type="ECO:0000256" key="6">
    <source>
        <dbReference type="ARBA" id="ARBA00040062"/>
    </source>
</evidence>
<gene>
    <name evidence="9" type="ORF">A0128_17705</name>
</gene>
<dbReference type="KEGG" id="laj:A0128_17705"/>
<evidence type="ECO:0000313" key="9">
    <source>
        <dbReference type="EMBL" id="AOP35513.1"/>
    </source>
</evidence>
<evidence type="ECO:0000259" key="8">
    <source>
        <dbReference type="Pfam" id="PF03061"/>
    </source>
</evidence>
<dbReference type="InterPro" id="IPR006683">
    <property type="entry name" value="Thioestr_dom"/>
</dbReference>
<dbReference type="EC" id="3.1.2.20" evidence="5"/>
<keyword evidence="10" id="KW-1185">Reference proteome</keyword>
<evidence type="ECO:0000256" key="2">
    <source>
        <dbReference type="ARBA" id="ARBA00035880"/>
    </source>
</evidence>
<comment type="similarity">
    <text evidence="4">Belongs to the YigI thioesterase family.</text>
</comment>
<dbReference type="RefSeq" id="WP_069608716.1">
    <property type="nucleotide sequence ID" value="NZ_CP015217.1"/>
</dbReference>
<dbReference type="Proteomes" id="UP000094197">
    <property type="component" value="Chromosome 1"/>
</dbReference>
<reference evidence="9 10" key="1">
    <citation type="submission" date="2016-04" db="EMBL/GenBank/DDBJ databases">
        <title>Complete genome seqeunce of Leptospira alstonii serovar Room22.</title>
        <authorList>
            <person name="Nally J.E."/>
            <person name="Bayles D.O."/>
            <person name="Hurley D."/>
            <person name="Fanning S."/>
            <person name="McMahon B.J."/>
            <person name="Arent Z."/>
        </authorList>
    </citation>
    <scope>NUCLEOTIDE SEQUENCE [LARGE SCALE GENOMIC DNA]</scope>
    <source>
        <strain evidence="9 10">GWTS #1</strain>
    </source>
</reference>
<dbReference type="SUPFAM" id="SSF54637">
    <property type="entry name" value="Thioesterase/thiol ester dehydrase-isomerase"/>
    <property type="match status" value="1"/>
</dbReference>
<dbReference type="PANTHER" id="PTHR43240">
    <property type="entry name" value="1,4-DIHYDROXY-2-NAPHTHOYL-COA THIOESTERASE 1"/>
    <property type="match status" value="1"/>
</dbReference>
<dbReference type="Gene3D" id="3.10.129.10">
    <property type="entry name" value="Hotdog Thioesterase"/>
    <property type="match status" value="1"/>
</dbReference>
<evidence type="ECO:0000256" key="7">
    <source>
        <dbReference type="ARBA" id="ARBA00048062"/>
    </source>
</evidence>
<comment type="catalytic activity">
    <reaction evidence="3">
        <text>a long-chain fatty acyl-CoA + H2O = a long-chain fatty acid + CoA + H(+)</text>
        <dbReference type="Rhea" id="RHEA:67680"/>
        <dbReference type="ChEBI" id="CHEBI:15377"/>
        <dbReference type="ChEBI" id="CHEBI:15378"/>
        <dbReference type="ChEBI" id="CHEBI:57287"/>
        <dbReference type="ChEBI" id="CHEBI:57560"/>
        <dbReference type="ChEBI" id="CHEBI:83139"/>
    </reaction>
</comment>
<protein>
    <recommendedName>
        <fullName evidence="6">Medium/long-chain acyl-CoA thioesterase YigI</fullName>
        <ecNumber evidence="5">3.1.2.20</ecNumber>
    </recommendedName>
</protein>
<evidence type="ECO:0000313" key="10">
    <source>
        <dbReference type="Proteomes" id="UP000094197"/>
    </source>
</evidence>
<dbReference type="CDD" id="cd03443">
    <property type="entry name" value="PaaI_thioesterase"/>
    <property type="match status" value="1"/>
</dbReference>
<dbReference type="InterPro" id="IPR029069">
    <property type="entry name" value="HotDog_dom_sf"/>
</dbReference>
<dbReference type="PANTHER" id="PTHR43240:SF20">
    <property type="entry name" value="MEDIUM_LONG-CHAIN ACYL-COA THIOESTERASE YIGI"/>
    <property type="match status" value="1"/>
</dbReference>
<dbReference type="InterPro" id="IPR003736">
    <property type="entry name" value="PAAI_dom"/>
</dbReference>
<feature type="domain" description="Thioesterase" evidence="8">
    <location>
        <begin position="55"/>
        <end position="125"/>
    </location>
</feature>
<dbReference type="OrthoDB" id="337200at2"/>
<dbReference type="Pfam" id="PF03061">
    <property type="entry name" value="4HBT"/>
    <property type="match status" value="1"/>
</dbReference>
<proteinExistence type="inferred from homology"/>
<evidence type="ECO:0000256" key="1">
    <source>
        <dbReference type="ARBA" id="ARBA00022801"/>
    </source>
</evidence>
<dbReference type="NCBIfam" id="TIGR00369">
    <property type="entry name" value="unchar_dom_1"/>
    <property type="match status" value="1"/>
</dbReference>
<evidence type="ECO:0000256" key="4">
    <source>
        <dbReference type="ARBA" id="ARBA00038381"/>
    </source>
</evidence>
<keyword evidence="1" id="KW-0378">Hydrolase</keyword>
<evidence type="ECO:0000256" key="5">
    <source>
        <dbReference type="ARBA" id="ARBA00038894"/>
    </source>
</evidence>
<evidence type="ECO:0000256" key="3">
    <source>
        <dbReference type="ARBA" id="ARBA00036002"/>
    </source>
</evidence>
<dbReference type="AlphaFoldDB" id="A0A1D7V102"/>
<comment type="catalytic activity">
    <reaction evidence="7">
        <text>a medium-chain fatty acyl-CoA + H2O = a medium-chain fatty acid + CoA + H(+)</text>
        <dbReference type="Rhea" id="RHEA:68184"/>
        <dbReference type="ChEBI" id="CHEBI:15377"/>
        <dbReference type="ChEBI" id="CHEBI:15378"/>
        <dbReference type="ChEBI" id="CHEBI:57287"/>
        <dbReference type="ChEBI" id="CHEBI:59558"/>
        <dbReference type="ChEBI" id="CHEBI:90546"/>
    </reaction>
</comment>
<organism evidence="9 10">
    <name type="scientific">Leptospira tipperaryensis</name>
    <dbReference type="NCBI Taxonomy" id="2564040"/>
    <lineage>
        <taxon>Bacteria</taxon>
        <taxon>Pseudomonadati</taxon>
        <taxon>Spirochaetota</taxon>
        <taxon>Spirochaetia</taxon>
        <taxon>Leptospirales</taxon>
        <taxon>Leptospiraceae</taxon>
        <taxon>Leptospira</taxon>
    </lineage>
</organism>
<accession>A0A1D7V102</accession>
<name>A0A1D7V102_9LEPT</name>
<dbReference type="GO" id="GO:0047617">
    <property type="term" value="F:fatty acyl-CoA hydrolase activity"/>
    <property type="evidence" value="ECO:0007669"/>
    <property type="project" value="UniProtKB-EC"/>
</dbReference>